<accession>A0A086PBY1</accession>
<dbReference type="Pfam" id="PF13669">
    <property type="entry name" value="Glyoxalase_4"/>
    <property type="match status" value="1"/>
</dbReference>
<dbReference type="AlphaFoldDB" id="A0A086PBY1"/>
<comment type="caution">
    <text evidence="2">The sequence shown here is derived from an EMBL/GenBank/DDBJ whole genome shotgun (WGS) entry which is preliminary data.</text>
</comment>
<evidence type="ECO:0000313" key="3">
    <source>
        <dbReference type="Proteomes" id="UP000024284"/>
    </source>
</evidence>
<dbReference type="Gene3D" id="3.10.180.10">
    <property type="entry name" value="2,3-Dihydroxybiphenyl 1,2-Dioxygenase, domain 1"/>
    <property type="match status" value="1"/>
</dbReference>
<proteinExistence type="predicted"/>
<dbReference type="STRING" id="76947.GCA_002080435_04082"/>
<dbReference type="PROSITE" id="PS51819">
    <property type="entry name" value="VOC"/>
    <property type="match status" value="1"/>
</dbReference>
<dbReference type="SUPFAM" id="SSF54593">
    <property type="entry name" value="Glyoxalase/Bleomycin resistance protein/Dihydroxybiphenyl dioxygenase"/>
    <property type="match status" value="1"/>
</dbReference>
<dbReference type="InterPro" id="IPR037523">
    <property type="entry name" value="VOC_core"/>
</dbReference>
<keyword evidence="3" id="KW-1185">Reference proteome</keyword>
<dbReference type="RefSeq" id="WP_157704845.1">
    <property type="nucleotide sequence ID" value="NZ_BCZD01000023.1"/>
</dbReference>
<organism evidence="2 3">
    <name type="scientific">Sphingobium herbicidovorans (strain ATCC 700291 / DSM 11019 / CCUG 56400 / KCTC 2939 / LMG 18315 / NBRC 16415 / MH)</name>
    <name type="common">Sphingomonas herbicidovorans</name>
    <dbReference type="NCBI Taxonomy" id="1219045"/>
    <lineage>
        <taxon>Bacteria</taxon>
        <taxon>Pseudomonadati</taxon>
        <taxon>Pseudomonadota</taxon>
        <taxon>Alphaproteobacteria</taxon>
        <taxon>Sphingomonadales</taxon>
        <taxon>Sphingomonadaceae</taxon>
        <taxon>Sphingobium</taxon>
    </lineage>
</organism>
<dbReference type="EMBL" id="JFZA02000008">
    <property type="protein sequence ID" value="KFG90899.1"/>
    <property type="molecule type" value="Genomic_DNA"/>
</dbReference>
<dbReference type="eggNOG" id="COG0346">
    <property type="taxonomic scope" value="Bacteria"/>
</dbReference>
<evidence type="ECO:0000259" key="1">
    <source>
        <dbReference type="PROSITE" id="PS51819"/>
    </source>
</evidence>
<dbReference type="InterPro" id="IPR029068">
    <property type="entry name" value="Glyas_Bleomycin-R_OHBP_Dase"/>
</dbReference>
<feature type="domain" description="VOC" evidence="1">
    <location>
        <begin position="5"/>
        <end position="148"/>
    </location>
</feature>
<dbReference type="PATRIC" id="fig|1219045.3.peg.1296"/>
<evidence type="ECO:0000313" key="2">
    <source>
        <dbReference type="EMBL" id="KFG90899.1"/>
    </source>
</evidence>
<protein>
    <recommendedName>
        <fullName evidence="1">VOC domain-containing protein</fullName>
    </recommendedName>
</protein>
<gene>
    <name evidence="2" type="ORF">BV98_001266</name>
</gene>
<dbReference type="Proteomes" id="UP000024284">
    <property type="component" value="Unassembled WGS sequence"/>
</dbReference>
<reference evidence="2" key="1">
    <citation type="submission" date="2014-08" db="EMBL/GenBank/DDBJ databases">
        <title>Draft genome sequences of Sphingobium herbicidovorans.</title>
        <authorList>
            <person name="Gan H.M."/>
            <person name="Gan H.Y."/>
            <person name="Savka M.A."/>
        </authorList>
    </citation>
    <scope>NUCLEOTIDE SEQUENCE [LARGE SCALE GENOMIC DNA]</scope>
    <source>
        <strain evidence="2">NBRC 16415</strain>
    </source>
</reference>
<sequence length="200" mass="22451">MTKTDIVQLAYLVKPGGMNSALDFWINVLGAGPFFRGVFPLQDEIHKGKPTNLEMIVALGYHGDVQIELIEPTNDAQGPYNDFLATHPTPPVGGSYHHIMLGGEESYDALVKRLIDGGAKIAYQARNSMGHRFCYLESDDILAPYIEALDAPQWWPEFSDRMRKARSEWRGERPVRDFGELFGDDSAQISRDHTSVLQID</sequence>
<name>A0A086PBY1_SPHHM</name>